<proteinExistence type="predicted"/>
<evidence type="ECO:0000313" key="2">
    <source>
        <dbReference type="Proteomes" id="UP000305202"/>
    </source>
</evidence>
<organism evidence="1 2">
    <name type="scientific">Martelella alba</name>
    <dbReference type="NCBI Taxonomy" id="2590451"/>
    <lineage>
        <taxon>Bacteria</taxon>
        <taxon>Pseudomonadati</taxon>
        <taxon>Pseudomonadota</taxon>
        <taxon>Alphaproteobacteria</taxon>
        <taxon>Hyphomicrobiales</taxon>
        <taxon>Aurantimonadaceae</taxon>
        <taxon>Martelella</taxon>
    </lineage>
</organism>
<dbReference type="RefSeq" id="WP_136991346.1">
    <property type="nucleotide sequence ID" value="NZ_SZPQ01000025.1"/>
</dbReference>
<dbReference type="EMBL" id="SZPQ01000025">
    <property type="protein sequence ID" value="TKI04806.1"/>
    <property type="molecule type" value="Genomic_DNA"/>
</dbReference>
<protein>
    <recommendedName>
        <fullName evidence="3">PIN domain-containing protein</fullName>
    </recommendedName>
</protein>
<keyword evidence="2" id="KW-1185">Reference proteome</keyword>
<dbReference type="Proteomes" id="UP000305202">
    <property type="component" value="Unassembled WGS sequence"/>
</dbReference>
<sequence length="70" mass="8211">MATGKLMKASLWSRREFEEDSIPDLRTIKRWVRDGLLRGKIIDTSVWVYSSEKWGVDSIVSQRVSELIRE</sequence>
<evidence type="ECO:0000313" key="1">
    <source>
        <dbReference type="EMBL" id="TKI04806.1"/>
    </source>
</evidence>
<accession>A0ABY2SHN1</accession>
<reference evidence="1 2" key="1">
    <citation type="submission" date="2019-04" db="EMBL/GenBank/DDBJ databases">
        <authorList>
            <person name="Li M."/>
            <person name="Gao C."/>
        </authorList>
    </citation>
    <scope>NUCLEOTIDE SEQUENCE [LARGE SCALE GENOMIC DNA]</scope>
    <source>
        <strain evidence="1 2">BGMRC 2031</strain>
    </source>
</reference>
<name>A0ABY2SHN1_9HYPH</name>
<comment type="caution">
    <text evidence="1">The sequence shown here is derived from an EMBL/GenBank/DDBJ whole genome shotgun (WGS) entry which is preliminary data.</text>
</comment>
<evidence type="ECO:0008006" key="3">
    <source>
        <dbReference type="Google" id="ProtNLM"/>
    </source>
</evidence>
<gene>
    <name evidence="1" type="ORF">FCN80_16935</name>
</gene>